<gene>
    <name evidence="4" type="ORF">GGQ74_002172</name>
</gene>
<feature type="coiled-coil region" evidence="1">
    <location>
        <begin position="212"/>
        <end position="239"/>
    </location>
</feature>
<evidence type="ECO:0000256" key="1">
    <source>
        <dbReference type="SAM" id="Coils"/>
    </source>
</evidence>
<dbReference type="AlphaFoldDB" id="A0A846QV27"/>
<feature type="coiled-coil region" evidence="1">
    <location>
        <begin position="146"/>
        <end position="180"/>
    </location>
</feature>
<accession>A0A846QV27</accession>
<evidence type="ECO:0008006" key="6">
    <source>
        <dbReference type="Google" id="ProtNLM"/>
    </source>
</evidence>
<comment type="caution">
    <text evidence="4">The sequence shown here is derived from an EMBL/GenBank/DDBJ whole genome shotgun (WGS) entry which is preliminary data.</text>
</comment>
<dbReference type="PROSITE" id="PS51257">
    <property type="entry name" value="PROKAR_LIPOPROTEIN"/>
    <property type="match status" value="1"/>
</dbReference>
<feature type="chain" id="PRO_5032283165" description="LPP20 lipoprotein" evidence="3">
    <location>
        <begin position="27"/>
        <end position="547"/>
    </location>
</feature>
<keyword evidence="5" id="KW-1185">Reference proteome</keyword>
<proteinExistence type="predicted"/>
<dbReference type="RefSeq" id="WP_167941560.1">
    <property type="nucleotide sequence ID" value="NZ_JAATJA010000002.1"/>
</dbReference>
<feature type="compositionally biased region" description="Polar residues" evidence="2">
    <location>
        <begin position="508"/>
        <end position="524"/>
    </location>
</feature>
<protein>
    <recommendedName>
        <fullName evidence="6">LPP20 lipoprotein</fullName>
    </recommendedName>
</protein>
<dbReference type="EMBL" id="JAATJA010000002">
    <property type="protein sequence ID" value="NJB68499.1"/>
    <property type="molecule type" value="Genomic_DNA"/>
</dbReference>
<organism evidence="4 5">
    <name type="scientific">Desulfobaculum xiamenense</name>
    <dbReference type="NCBI Taxonomy" id="995050"/>
    <lineage>
        <taxon>Bacteria</taxon>
        <taxon>Pseudomonadati</taxon>
        <taxon>Thermodesulfobacteriota</taxon>
        <taxon>Desulfovibrionia</taxon>
        <taxon>Desulfovibrionales</taxon>
        <taxon>Desulfovibrionaceae</taxon>
        <taxon>Desulfobaculum</taxon>
    </lineage>
</organism>
<evidence type="ECO:0000313" key="5">
    <source>
        <dbReference type="Proteomes" id="UP000580856"/>
    </source>
</evidence>
<keyword evidence="3" id="KW-0732">Signal</keyword>
<feature type="region of interest" description="Disordered" evidence="2">
    <location>
        <begin position="480"/>
        <end position="499"/>
    </location>
</feature>
<evidence type="ECO:0000313" key="4">
    <source>
        <dbReference type="EMBL" id="NJB68499.1"/>
    </source>
</evidence>
<dbReference type="Proteomes" id="UP000580856">
    <property type="component" value="Unassembled WGS sequence"/>
</dbReference>
<evidence type="ECO:0000256" key="3">
    <source>
        <dbReference type="SAM" id="SignalP"/>
    </source>
</evidence>
<keyword evidence="1" id="KW-0175">Coiled coil</keyword>
<name>A0A846QV27_9BACT</name>
<feature type="compositionally biased region" description="Low complexity" evidence="2">
    <location>
        <begin position="525"/>
        <end position="541"/>
    </location>
</feature>
<feature type="signal peptide" evidence="3">
    <location>
        <begin position="1"/>
        <end position="26"/>
    </location>
</feature>
<evidence type="ECO:0000256" key="2">
    <source>
        <dbReference type="SAM" id="MobiDB-lite"/>
    </source>
</evidence>
<reference evidence="4 5" key="1">
    <citation type="submission" date="2020-03" db="EMBL/GenBank/DDBJ databases">
        <title>Genomic Encyclopedia of Type Strains, Phase IV (KMG-IV): sequencing the most valuable type-strain genomes for metagenomic binning, comparative biology and taxonomic classification.</title>
        <authorList>
            <person name="Goeker M."/>
        </authorList>
    </citation>
    <scope>NUCLEOTIDE SEQUENCE [LARGE SCALE GENOMIC DNA]</scope>
    <source>
        <strain evidence="4 5">DSM 24233</strain>
    </source>
</reference>
<sequence>MKPARNLVLGSILCLLTLGCVWPCTAECVEYTPNDATQSTELQVTQKITEAQAPEVVPQKSIRDMVDEYLERSGVYEGWNEDKQVYVSIGEAAFDSEDPSYDDTFITKRSLKSMEAVLDGKSRIIEFIRTEMSVMDEASTPGTDLNALFKEELDKLERKMEAQRARVAKLLAEVDASEANVLQGITFGDRFKALMDAAIKKLDGKYSSQQIADEKKKRYEEVKARYAEAQNDYQRIESELKTRKGAKQETLSSKVETMSSMPLLGATTCAQFEAWDETEQRYRIAIITLWSKKMESVVRSFLKGEPTPVPPGKCTLSQWVKGNNWATSTGGRRFRDNQGQVHFIGIGAAAVGGSASSEKRGRGIAEQIAKKEVATAIFADVSSHKVAEQMMETYSGTEHDTSAAAESYASTLKQSIEGRHINGIQRIYGNVLKHPLSGQNIYVAIYAASGSSARDALFMEESNYISRILDIKAQQTAKGTKAGHEEAIDRAEHNTSAYTTAKTTSATGDQTAAGGNNPTQQNHQAPAGSSPANGGAYSGAGQDDMVW</sequence>
<feature type="compositionally biased region" description="Basic and acidic residues" evidence="2">
    <location>
        <begin position="482"/>
        <end position="493"/>
    </location>
</feature>
<feature type="region of interest" description="Disordered" evidence="2">
    <location>
        <begin position="505"/>
        <end position="547"/>
    </location>
</feature>